<dbReference type="AlphaFoldDB" id="A0A7J7CIM7"/>
<gene>
    <name evidence="1" type="ORF">HS088_TW16G00348</name>
</gene>
<dbReference type="Gene3D" id="2.30.130.30">
    <property type="entry name" value="Hypothetical protein"/>
    <property type="match status" value="1"/>
</dbReference>
<dbReference type="Proteomes" id="UP000593562">
    <property type="component" value="Unassembled WGS sequence"/>
</dbReference>
<reference evidence="1 2" key="1">
    <citation type="journal article" date="2020" name="Nat. Commun.">
        <title>Genome of Tripterygium wilfordii and identification of cytochrome P450 involved in triptolide biosynthesis.</title>
        <authorList>
            <person name="Tu L."/>
            <person name="Su P."/>
            <person name="Zhang Z."/>
            <person name="Gao L."/>
            <person name="Wang J."/>
            <person name="Hu T."/>
            <person name="Zhou J."/>
            <person name="Zhang Y."/>
            <person name="Zhao Y."/>
            <person name="Liu Y."/>
            <person name="Song Y."/>
            <person name="Tong Y."/>
            <person name="Lu Y."/>
            <person name="Yang J."/>
            <person name="Xu C."/>
            <person name="Jia M."/>
            <person name="Peters R.J."/>
            <person name="Huang L."/>
            <person name="Gao W."/>
        </authorList>
    </citation>
    <scope>NUCLEOTIDE SEQUENCE [LARGE SCALE GENOMIC DNA]</scope>
    <source>
        <strain evidence="2">cv. XIE 37</strain>
        <tissue evidence="1">Leaf</tissue>
    </source>
</reference>
<organism evidence="1 2">
    <name type="scientific">Tripterygium wilfordii</name>
    <name type="common">Thunder God vine</name>
    <dbReference type="NCBI Taxonomy" id="458696"/>
    <lineage>
        <taxon>Eukaryota</taxon>
        <taxon>Viridiplantae</taxon>
        <taxon>Streptophyta</taxon>
        <taxon>Embryophyta</taxon>
        <taxon>Tracheophyta</taxon>
        <taxon>Spermatophyta</taxon>
        <taxon>Magnoliopsida</taxon>
        <taxon>eudicotyledons</taxon>
        <taxon>Gunneridae</taxon>
        <taxon>Pentapetalae</taxon>
        <taxon>rosids</taxon>
        <taxon>fabids</taxon>
        <taxon>Celastrales</taxon>
        <taxon>Celastraceae</taxon>
        <taxon>Tripterygium</taxon>
    </lineage>
</organism>
<sequence length="171" mass="19594">MEEPSSPGTNPVDMKDCIEEMLKFTLDSHIKETLEFDLGLSKDFRSLLLEDSQCHTDVADCVDKDLQYPLYKLLASSLYESIASGAFCGRESEMASLKENDVLLSERKEDDKSKQKQKWLDLILDRGFEILNILKSINFELHVQEPFFTQLRDGHKTVEGRCATGDYNRYG</sequence>
<evidence type="ECO:0000313" key="2">
    <source>
        <dbReference type="Proteomes" id="UP000593562"/>
    </source>
</evidence>
<proteinExistence type="predicted"/>
<dbReference type="InParanoid" id="A0A7J7CIM7"/>
<accession>A0A7J7CIM7</accession>
<evidence type="ECO:0000313" key="1">
    <source>
        <dbReference type="EMBL" id="KAF5733907.1"/>
    </source>
</evidence>
<comment type="caution">
    <text evidence="1">The sequence shown here is derived from an EMBL/GenBank/DDBJ whole genome shotgun (WGS) entry which is preliminary data.</text>
</comment>
<name>A0A7J7CIM7_TRIWF</name>
<dbReference type="EMBL" id="JAAARO010000016">
    <property type="protein sequence ID" value="KAF5733907.1"/>
    <property type="molecule type" value="Genomic_DNA"/>
</dbReference>
<dbReference type="PANTHER" id="PTHR34204:SF3">
    <property type="entry name" value="ASCH DOMAIN-CONTAINING PROTEIN"/>
    <property type="match status" value="1"/>
</dbReference>
<keyword evidence="2" id="KW-1185">Reference proteome</keyword>
<protein>
    <submittedName>
        <fullName evidence="1">Uncharacterized protein</fullName>
    </submittedName>
</protein>
<dbReference type="PANTHER" id="PTHR34204">
    <property type="entry name" value="RNA-BINDING ASCH DOMAIN PROTEIN"/>
    <property type="match status" value="1"/>
</dbReference>